<accession>A0A1E5T8Q7</accession>
<dbReference type="AlphaFoldDB" id="A0A1E5T8Q7"/>
<comment type="caution">
    <text evidence="1">The sequence shown here is derived from an EMBL/GenBank/DDBJ whole genome shotgun (WGS) entry which is preliminary data.</text>
</comment>
<evidence type="ECO:0000313" key="2">
    <source>
        <dbReference type="Proteomes" id="UP000095713"/>
    </source>
</evidence>
<reference evidence="1 2" key="1">
    <citation type="submission" date="2016-05" db="EMBL/GenBank/DDBJ databases">
        <title>Draft Genome Sequence of Algibacter sp. Strain SK-16 Isolated from the Surface Water of Aburatsubo Inlet.</title>
        <authorList>
            <person name="Wong S.-K."/>
            <person name="Yoshizawa S."/>
            <person name="Nakajima Y."/>
            <person name="Ogura Y."/>
            <person name="Tetsuya H."/>
            <person name="Hamasaki K."/>
        </authorList>
    </citation>
    <scope>NUCLEOTIDE SEQUENCE [LARGE SCALE GENOMIC DNA]</scope>
    <source>
        <strain evidence="1 2">SK-16</strain>
    </source>
</reference>
<evidence type="ECO:0000313" key="1">
    <source>
        <dbReference type="EMBL" id="OEK07750.1"/>
    </source>
</evidence>
<proteinExistence type="predicted"/>
<sequence length="160" mass="18993">MYNSTEKKWVVSVQHTLEAKGKLSGSRLNFYTIDMALPTQKMFHLTGVAADFTKSLNYYFNKDYHKNQLSAYAALEHSKKALKIEKVIEQNGSGKFKDWYRWNETALIWKIENVLKNYISHIKDLEYFNLKYHNRNSKTSGIQYKYQNELIYMENANREV</sequence>
<protein>
    <submittedName>
        <fullName evidence="1">Uncharacterized protein</fullName>
    </submittedName>
</protein>
<name>A0A1E5T8Q7_9FLAO</name>
<dbReference type="EMBL" id="MDJD01000044">
    <property type="protein sequence ID" value="OEK07750.1"/>
    <property type="molecule type" value="Genomic_DNA"/>
</dbReference>
<gene>
    <name evidence="1" type="ORF">A8C32_16730</name>
</gene>
<dbReference type="RefSeq" id="WP_069830577.1">
    <property type="nucleotide sequence ID" value="NZ_MDJD01000044.1"/>
</dbReference>
<dbReference type="OrthoDB" id="8727830at2"/>
<dbReference type="Proteomes" id="UP000095713">
    <property type="component" value="Unassembled WGS sequence"/>
</dbReference>
<keyword evidence="2" id="KW-1185">Reference proteome</keyword>
<organism evidence="1 2">
    <name type="scientific">Flavivirga aquatica</name>
    <dbReference type="NCBI Taxonomy" id="1849968"/>
    <lineage>
        <taxon>Bacteria</taxon>
        <taxon>Pseudomonadati</taxon>
        <taxon>Bacteroidota</taxon>
        <taxon>Flavobacteriia</taxon>
        <taxon>Flavobacteriales</taxon>
        <taxon>Flavobacteriaceae</taxon>
        <taxon>Flavivirga</taxon>
    </lineage>
</organism>